<name>A0A437QRW3_9GAMM</name>
<dbReference type="AlphaFoldDB" id="A0A437QRW3"/>
<proteinExistence type="predicted"/>
<dbReference type="PANTHER" id="PTHR37326:SF2">
    <property type="entry name" value="SUCCINYLGLUTAMATE DESUCCINYLASE_ASPARTOACYLASE FAMILY PROTEIN"/>
    <property type="match status" value="1"/>
</dbReference>
<comment type="caution">
    <text evidence="7">The sequence shown here is derived from an EMBL/GenBank/DDBJ whole genome shotgun (WGS) entry which is preliminary data.</text>
</comment>
<evidence type="ECO:0000256" key="4">
    <source>
        <dbReference type="ARBA" id="ARBA00022833"/>
    </source>
</evidence>
<dbReference type="PIRSF" id="PIRSF039012">
    <property type="entry name" value="ASP"/>
    <property type="match status" value="1"/>
</dbReference>
<evidence type="ECO:0000259" key="6">
    <source>
        <dbReference type="Pfam" id="PF24827"/>
    </source>
</evidence>
<keyword evidence="3" id="KW-0378">Hydrolase</keyword>
<evidence type="ECO:0000256" key="3">
    <source>
        <dbReference type="ARBA" id="ARBA00022801"/>
    </source>
</evidence>
<dbReference type="SUPFAM" id="SSF53187">
    <property type="entry name" value="Zn-dependent exopeptidases"/>
    <property type="match status" value="1"/>
</dbReference>
<dbReference type="Proteomes" id="UP000283077">
    <property type="component" value="Unassembled WGS sequence"/>
</dbReference>
<protein>
    <submittedName>
        <fullName evidence="7">Succinylglutamate desuccinylase/aspartoacylase family protein</fullName>
    </submittedName>
</protein>
<keyword evidence="2" id="KW-0479">Metal-binding</keyword>
<sequence>MSEVPEPDNAPAVSSRPPPAVAEDFEFGNSTITPGSRVVVDIPFGKLYTHTELNIGAHVLHGKRPGPVLLITAALHGDEINGVEICRRLLKLPKINSLRGTLIVVPIVNTYGFVQQSRYLPDRRDLNRSFPGSEKGSLGSRMAWQFTDRILKKCTHVIDLHTGAIHRSNLPQVRATSRDKVSLKMAESFNAPIIIKAASRDGTMRGTANNLGIPIILYEAGEALRFDEQSIKIGVRGIVNVMHSLGMLRSVRKVEKTQSLFSKKSSWVRAEHDGIARYYYGLGQKVEVGDVLAHIYSPYSDFEVAVVATFSGIIIGRNNLPLINEGEALFHIAEVSELDEAEKTIDAISDEVDSAMPAVLGGEFGLV</sequence>
<dbReference type="GO" id="GO:0016811">
    <property type="term" value="F:hydrolase activity, acting on carbon-nitrogen (but not peptide) bonds, in linear amides"/>
    <property type="evidence" value="ECO:0007669"/>
    <property type="project" value="InterPro"/>
</dbReference>
<dbReference type="EMBL" id="SACS01000011">
    <property type="protein sequence ID" value="RVU37227.1"/>
    <property type="molecule type" value="Genomic_DNA"/>
</dbReference>
<dbReference type="GO" id="GO:0046872">
    <property type="term" value="F:metal ion binding"/>
    <property type="evidence" value="ECO:0007669"/>
    <property type="project" value="UniProtKB-KW"/>
</dbReference>
<dbReference type="Gene3D" id="3.40.630.10">
    <property type="entry name" value="Zn peptidases"/>
    <property type="match status" value="1"/>
</dbReference>
<organism evidence="7 8">
    <name type="scientific">Rheinheimera riviphila</name>
    <dbReference type="NCBI Taxonomy" id="1834037"/>
    <lineage>
        <taxon>Bacteria</taxon>
        <taxon>Pseudomonadati</taxon>
        <taxon>Pseudomonadota</taxon>
        <taxon>Gammaproteobacteria</taxon>
        <taxon>Chromatiales</taxon>
        <taxon>Chromatiaceae</taxon>
        <taxon>Rheinheimera</taxon>
    </lineage>
</organism>
<dbReference type="InterPro" id="IPR053138">
    <property type="entry name" value="N-alpha-Ac-DABA_deacetylase"/>
</dbReference>
<dbReference type="RefSeq" id="WP_127699239.1">
    <property type="nucleotide sequence ID" value="NZ_SACS01000011.1"/>
</dbReference>
<evidence type="ECO:0000256" key="1">
    <source>
        <dbReference type="ARBA" id="ARBA00001947"/>
    </source>
</evidence>
<dbReference type="Pfam" id="PF24827">
    <property type="entry name" value="AstE_AspA_cat"/>
    <property type="match status" value="1"/>
</dbReference>
<reference evidence="7 8" key="1">
    <citation type="submission" date="2019-01" db="EMBL/GenBank/DDBJ databases">
        <authorList>
            <person name="Chen W.-M."/>
        </authorList>
    </citation>
    <scope>NUCLEOTIDE SEQUENCE [LARGE SCALE GENOMIC DNA]</scope>
    <source>
        <strain evidence="7 8">KYPC3</strain>
    </source>
</reference>
<feature type="region of interest" description="Disordered" evidence="5">
    <location>
        <begin position="1"/>
        <end position="20"/>
    </location>
</feature>
<keyword evidence="8" id="KW-1185">Reference proteome</keyword>
<dbReference type="OrthoDB" id="9782876at2"/>
<comment type="cofactor">
    <cofactor evidence="1">
        <name>Zn(2+)</name>
        <dbReference type="ChEBI" id="CHEBI:29105"/>
    </cofactor>
</comment>
<gene>
    <name evidence="7" type="ORF">EOE67_11585</name>
</gene>
<dbReference type="CDD" id="cd06251">
    <property type="entry name" value="M14_ASTE_ASPA-like"/>
    <property type="match status" value="1"/>
</dbReference>
<dbReference type="PANTHER" id="PTHR37326">
    <property type="entry name" value="BLL3975 PROTEIN"/>
    <property type="match status" value="1"/>
</dbReference>
<accession>A0A437QRW3</accession>
<keyword evidence="4" id="KW-0862">Zinc</keyword>
<evidence type="ECO:0000313" key="8">
    <source>
        <dbReference type="Proteomes" id="UP000283077"/>
    </source>
</evidence>
<dbReference type="InterPro" id="IPR055438">
    <property type="entry name" value="AstE_AspA_cat"/>
</dbReference>
<feature type="domain" description="Succinylglutamate desuccinylase/Aspartoacylase catalytic" evidence="6">
    <location>
        <begin position="65"/>
        <end position="243"/>
    </location>
</feature>
<evidence type="ECO:0000313" key="7">
    <source>
        <dbReference type="EMBL" id="RVU37227.1"/>
    </source>
</evidence>
<evidence type="ECO:0000256" key="5">
    <source>
        <dbReference type="SAM" id="MobiDB-lite"/>
    </source>
</evidence>
<dbReference type="InterPro" id="IPR043795">
    <property type="entry name" value="N-alpha-Ac-DABA-like"/>
</dbReference>
<evidence type="ECO:0000256" key="2">
    <source>
        <dbReference type="ARBA" id="ARBA00022723"/>
    </source>
</evidence>
<dbReference type="GO" id="GO:0016788">
    <property type="term" value="F:hydrolase activity, acting on ester bonds"/>
    <property type="evidence" value="ECO:0007669"/>
    <property type="project" value="InterPro"/>
</dbReference>